<dbReference type="GO" id="GO:0030234">
    <property type="term" value="F:enzyme regulator activity"/>
    <property type="evidence" value="ECO:0007669"/>
    <property type="project" value="TreeGrafter"/>
</dbReference>
<reference evidence="2 3" key="1">
    <citation type="journal article" date="2018" name="Mol. Biol. Evol.">
        <title>Broad Genomic Sampling Reveals a Smut Pathogenic Ancestry of the Fungal Clade Ustilaginomycotina.</title>
        <authorList>
            <person name="Kijpornyongpan T."/>
            <person name="Mondo S.J."/>
            <person name="Barry K."/>
            <person name="Sandor L."/>
            <person name="Lee J."/>
            <person name="Lipzen A."/>
            <person name="Pangilinan J."/>
            <person name="LaButti K."/>
            <person name="Hainaut M."/>
            <person name="Henrissat B."/>
            <person name="Grigoriev I.V."/>
            <person name="Spatafora J.W."/>
            <person name="Aime M.C."/>
        </authorList>
    </citation>
    <scope>NUCLEOTIDE SEQUENCE [LARGE SCALE GENOMIC DNA]</scope>
    <source>
        <strain evidence="2 3">MCA 4198</strain>
    </source>
</reference>
<name>A0A316YF71_9BASI</name>
<dbReference type="GO" id="GO:0017109">
    <property type="term" value="C:glutamate-cysteine ligase complex"/>
    <property type="evidence" value="ECO:0007669"/>
    <property type="project" value="TreeGrafter"/>
</dbReference>
<evidence type="ECO:0000256" key="1">
    <source>
        <dbReference type="SAM" id="MobiDB-lite"/>
    </source>
</evidence>
<gene>
    <name evidence="2" type="ORF">FA10DRAFT_295764</name>
</gene>
<sequence length="493" mass="53470">MQAATPSTSTAPSAGSTAMTSLMLYTHNVARALKPSTDGELAHAIHETLHYALDGDEADWAAGADSRASTTPCGPDQGATAASGSAAAEPGSVRPGFFATGDDERPFISYAWNAKKRQLTLPNPVTVVNPTLMDPCAPDCNTRDSFDVTAKFFFLGEEDDDIGDEAKDIGPRTEWIEEALEKFTLATGLATVDTLIIAFPGKDLDGVDRRRRRPEHTASANGNGVDDRRQKLQRDVSAIAKVWQQLSPNPRILSMGLSDLSLEALNLLFQSFNPAPPPAPETASASSAFSTPKSAMSTIPIPSSPSSPSVSSNQQRTELGDGAFQAYRLPSPTRRPRIHTINLKEHGGCTDGRCIDRELAEWCKAQGILLVAHNDQRDILPARTLPNLMAEFKGKFPHCGSQPLSTPRLAPRWCFKYTVLIRDRGVLADKGCVSPAFSCPHTCSHLHRSCLLPQLHPLLGRHCRCPPTTIDENKGGLPLRKRSRSEHIHKHTQ</sequence>
<feature type="compositionally biased region" description="Low complexity" evidence="1">
    <location>
        <begin position="281"/>
        <end position="312"/>
    </location>
</feature>
<proteinExistence type="predicted"/>
<dbReference type="OrthoDB" id="5596051at2759"/>
<accession>A0A316YF71</accession>
<dbReference type="AlphaFoldDB" id="A0A316YF71"/>
<dbReference type="Proteomes" id="UP000245768">
    <property type="component" value="Unassembled WGS sequence"/>
</dbReference>
<feature type="region of interest" description="Disordered" evidence="1">
    <location>
        <begin position="62"/>
        <end position="98"/>
    </location>
</feature>
<dbReference type="InterPro" id="IPR032963">
    <property type="entry name" value="Gclm"/>
</dbReference>
<dbReference type="RefSeq" id="XP_025375398.1">
    <property type="nucleotide sequence ID" value="XM_025524480.1"/>
</dbReference>
<dbReference type="InParanoid" id="A0A316YF71"/>
<evidence type="ECO:0000313" key="3">
    <source>
        <dbReference type="Proteomes" id="UP000245768"/>
    </source>
</evidence>
<feature type="region of interest" description="Disordered" evidence="1">
    <location>
        <begin position="276"/>
        <end position="316"/>
    </location>
</feature>
<dbReference type="STRING" id="215250.A0A316YF71"/>
<dbReference type="PANTHER" id="PTHR13295">
    <property type="entry name" value="GLUTAMATE CYSTEINE LIGASE REGULATORY SUBUNIT"/>
    <property type="match status" value="1"/>
</dbReference>
<feature type="compositionally biased region" description="Low complexity" evidence="1">
    <location>
        <begin position="78"/>
        <end position="92"/>
    </location>
</feature>
<dbReference type="EMBL" id="KZ819638">
    <property type="protein sequence ID" value="PWN88200.1"/>
    <property type="molecule type" value="Genomic_DNA"/>
</dbReference>
<protein>
    <submittedName>
        <fullName evidence="2">Uncharacterized protein</fullName>
    </submittedName>
</protein>
<dbReference type="GeneID" id="37046396"/>
<feature type="compositionally biased region" description="Basic residues" evidence="1">
    <location>
        <begin position="479"/>
        <end position="493"/>
    </location>
</feature>
<organism evidence="2 3">
    <name type="scientific">Acaromyces ingoldii</name>
    <dbReference type="NCBI Taxonomy" id="215250"/>
    <lineage>
        <taxon>Eukaryota</taxon>
        <taxon>Fungi</taxon>
        <taxon>Dikarya</taxon>
        <taxon>Basidiomycota</taxon>
        <taxon>Ustilaginomycotina</taxon>
        <taxon>Exobasidiomycetes</taxon>
        <taxon>Exobasidiales</taxon>
        <taxon>Cryptobasidiaceae</taxon>
        <taxon>Acaromyces</taxon>
    </lineage>
</organism>
<feature type="region of interest" description="Disordered" evidence="1">
    <location>
        <begin position="206"/>
        <end position="230"/>
    </location>
</feature>
<keyword evidence="3" id="KW-1185">Reference proteome</keyword>
<feature type="region of interest" description="Disordered" evidence="1">
    <location>
        <begin position="474"/>
        <end position="493"/>
    </location>
</feature>
<dbReference type="GO" id="GO:0006750">
    <property type="term" value="P:glutathione biosynthetic process"/>
    <property type="evidence" value="ECO:0007669"/>
    <property type="project" value="InterPro"/>
</dbReference>
<dbReference type="GO" id="GO:0035226">
    <property type="term" value="F:glutamate-cysteine ligase catalytic subunit binding"/>
    <property type="evidence" value="ECO:0007669"/>
    <property type="project" value="InterPro"/>
</dbReference>
<dbReference type="PANTHER" id="PTHR13295:SF4">
    <property type="entry name" value="GLUTAMATE--CYSTEINE LIGASE REGULATORY SUBUNIT"/>
    <property type="match status" value="1"/>
</dbReference>
<evidence type="ECO:0000313" key="2">
    <source>
        <dbReference type="EMBL" id="PWN88200.1"/>
    </source>
</evidence>